<dbReference type="SMART" id="SM00388">
    <property type="entry name" value="HisKA"/>
    <property type="match status" value="1"/>
</dbReference>
<dbReference type="InterPro" id="IPR036890">
    <property type="entry name" value="HATPase_C_sf"/>
</dbReference>
<evidence type="ECO:0000256" key="2">
    <source>
        <dbReference type="ARBA" id="ARBA00012438"/>
    </source>
</evidence>
<dbReference type="RefSeq" id="WP_172125258.1">
    <property type="nucleotide sequence ID" value="NZ_CP042652.1"/>
</dbReference>
<dbReference type="SUPFAM" id="SSF55874">
    <property type="entry name" value="ATPase domain of HSP90 chaperone/DNA topoisomerase II/histidine kinase"/>
    <property type="match status" value="1"/>
</dbReference>
<proteinExistence type="predicted"/>
<evidence type="ECO:0000256" key="7">
    <source>
        <dbReference type="ARBA" id="ARBA00022840"/>
    </source>
</evidence>
<keyword evidence="3 11" id="KW-0597">Phosphoprotein</keyword>
<dbReference type="CDD" id="cd00082">
    <property type="entry name" value="HisKA"/>
    <property type="match status" value="1"/>
</dbReference>
<evidence type="ECO:0000256" key="3">
    <source>
        <dbReference type="ARBA" id="ARBA00022553"/>
    </source>
</evidence>
<evidence type="ECO:0000256" key="5">
    <source>
        <dbReference type="ARBA" id="ARBA00022741"/>
    </source>
</evidence>
<dbReference type="SUPFAM" id="SSF52172">
    <property type="entry name" value="CheY-like"/>
    <property type="match status" value="1"/>
</dbReference>
<dbReference type="Gene3D" id="3.30.565.10">
    <property type="entry name" value="Histidine kinase-like ATPase, C-terminal domain"/>
    <property type="match status" value="1"/>
</dbReference>
<dbReference type="Pfam" id="PF02518">
    <property type="entry name" value="HATPase_c"/>
    <property type="match status" value="1"/>
</dbReference>
<evidence type="ECO:0000256" key="9">
    <source>
        <dbReference type="ARBA" id="ARBA00064003"/>
    </source>
</evidence>
<dbReference type="InterPro" id="IPR004358">
    <property type="entry name" value="Sig_transdc_His_kin-like_C"/>
</dbReference>
<dbReference type="Pfam" id="PF00072">
    <property type="entry name" value="Response_reg"/>
    <property type="match status" value="1"/>
</dbReference>
<dbReference type="SMART" id="SM00387">
    <property type="entry name" value="HATPase_c"/>
    <property type="match status" value="1"/>
</dbReference>
<evidence type="ECO:0000256" key="11">
    <source>
        <dbReference type="PROSITE-ProRule" id="PRU00169"/>
    </source>
</evidence>
<reference evidence="16 17" key="1">
    <citation type="submission" date="2019-08" db="EMBL/GenBank/DDBJ databases">
        <title>Complete genome sequence of Arcobacter acticola.</title>
        <authorList>
            <person name="Miller W."/>
        </authorList>
    </citation>
    <scope>NUCLEOTIDE SEQUENCE [LARGE SCALE GENOMIC DNA]</scope>
    <source>
        <strain evidence="16 17">KCTC 52212</strain>
    </source>
</reference>
<dbReference type="Pfam" id="PF00512">
    <property type="entry name" value="HisKA"/>
    <property type="match status" value="1"/>
</dbReference>
<keyword evidence="13" id="KW-0472">Membrane</keyword>
<dbReference type="InterPro" id="IPR003661">
    <property type="entry name" value="HisK_dim/P_dom"/>
</dbReference>
<evidence type="ECO:0000256" key="4">
    <source>
        <dbReference type="ARBA" id="ARBA00022679"/>
    </source>
</evidence>
<evidence type="ECO:0000313" key="17">
    <source>
        <dbReference type="Proteomes" id="UP000503483"/>
    </source>
</evidence>
<keyword evidence="17" id="KW-1185">Reference proteome</keyword>
<dbReference type="Proteomes" id="UP000503483">
    <property type="component" value="Chromosome"/>
</dbReference>
<feature type="transmembrane region" description="Helical" evidence="13">
    <location>
        <begin position="229"/>
        <end position="246"/>
    </location>
</feature>
<keyword evidence="7" id="KW-0067">ATP-binding</keyword>
<feature type="coiled-coil region" evidence="12">
    <location>
        <begin position="209"/>
        <end position="276"/>
    </location>
</feature>
<evidence type="ECO:0000256" key="13">
    <source>
        <dbReference type="SAM" id="Phobius"/>
    </source>
</evidence>
<keyword evidence="5" id="KW-0547">Nucleotide-binding</keyword>
<evidence type="ECO:0000313" key="16">
    <source>
        <dbReference type="EMBL" id="QKE28033.1"/>
    </source>
</evidence>
<keyword evidence="13" id="KW-0812">Transmembrane</keyword>
<dbReference type="CDD" id="cd17546">
    <property type="entry name" value="REC_hyHK_CKI1_RcsC-like"/>
    <property type="match status" value="1"/>
</dbReference>
<dbReference type="InterPro" id="IPR003594">
    <property type="entry name" value="HATPase_dom"/>
</dbReference>
<dbReference type="InterPro" id="IPR001789">
    <property type="entry name" value="Sig_transdc_resp-reg_receiver"/>
</dbReference>
<sequence>MFRNNAIFKALIALLFAFTIGYIGILVIHNVFSKILTDLDNSVKNEYSRYKIGEYILKEISLIEANFYKMGITTKSRALKNIEEEIQNEIQNILNAIEVLQKGGVLKSQIKLNLVEATISNDEIHFQVDDKKYVFEAIDLIPKLDELKEKMLSMEEIVEIKNSIIESSDKEFIQNNIFKVELFFKQIPSLFIRMKENSNRLLYDSKKNIRVLEKNIKNEKEYYKDLENIFTYFIIIVVLLLGFLVIKQIVRKNKELEDITLKAKESEEDALKANETKSQFLANMSHEIRTPLNAIIGFSDILSNSDMQVEHREKAEIISKSAKALLNIINDILDISKVESGKYEISKSNFDLKDLLDQIVQLYAVNTKQKNIRFLYTLDESIPNFVFSDETRLKQVLSNIISNAIKFTPESGKVSFDVKLLNINKNIARVRFSVKDEGIGISIENQKNIFEPFSQADGSISRKYGGTGLGLAISLNIVKMLGSEIRLISRENEGSVFYFDLDLVVQDMNTINVNKLKYDFAICYIMEDTENIRNHLINTVKYFGRIHQGDEDIESCKKMDLIFCFGDSQLYEKLSKRKDKFKCPVVYVGNMDKINNDNKMKHLMDYFLDVPIYGSKIFNIIAESKLIEKDVQKIENKTESKENFSGRILVAEDNPNNQLLIKIILQKLGLDVTIVENGQLAVEKYQSENFDLVFLDINMPIMDGLTALKHIRAYEKDIQKYTPIIALTANSINGDRERYIDEGMDNYLSKPFDRNQLIAILHLYINKNEY</sequence>
<dbReference type="FunFam" id="1.10.287.130:FF:000002">
    <property type="entry name" value="Two-component osmosensing histidine kinase"/>
    <property type="match status" value="1"/>
</dbReference>
<feature type="domain" description="Histidine kinase" evidence="14">
    <location>
        <begin position="283"/>
        <end position="505"/>
    </location>
</feature>
<feature type="domain" description="Response regulatory" evidence="15">
    <location>
        <begin position="647"/>
        <end position="765"/>
    </location>
</feature>
<organism evidence="16 17">
    <name type="scientific">Arcobacter acticola</name>
    <dbReference type="NCBI Taxonomy" id="1849015"/>
    <lineage>
        <taxon>Bacteria</taxon>
        <taxon>Pseudomonadati</taxon>
        <taxon>Campylobacterota</taxon>
        <taxon>Epsilonproteobacteria</taxon>
        <taxon>Campylobacterales</taxon>
        <taxon>Arcobacteraceae</taxon>
        <taxon>Arcobacter</taxon>
    </lineage>
</organism>
<keyword evidence="13" id="KW-1133">Transmembrane helix</keyword>
<keyword evidence="6 16" id="KW-0418">Kinase</keyword>
<dbReference type="Gene3D" id="3.40.50.2300">
    <property type="match status" value="1"/>
</dbReference>
<keyword evidence="8" id="KW-0902">Two-component regulatory system</keyword>
<evidence type="ECO:0000259" key="14">
    <source>
        <dbReference type="PROSITE" id="PS50109"/>
    </source>
</evidence>
<feature type="modified residue" description="4-aspartylphosphate" evidence="11">
    <location>
        <position position="696"/>
    </location>
</feature>
<feature type="coiled-coil region" evidence="12">
    <location>
        <begin position="72"/>
        <end position="103"/>
    </location>
</feature>
<dbReference type="InterPro" id="IPR036097">
    <property type="entry name" value="HisK_dim/P_sf"/>
</dbReference>
<dbReference type="InterPro" id="IPR011006">
    <property type="entry name" value="CheY-like_superfamily"/>
</dbReference>
<dbReference type="InterPro" id="IPR005467">
    <property type="entry name" value="His_kinase_dom"/>
</dbReference>
<dbReference type="SUPFAM" id="SSF47384">
    <property type="entry name" value="Homodimeric domain of signal transducing histidine kinase"/>
    <property type="match status" value="1"/>
</dbReference>
<comment type="catalytic activity">
    <reaction evidence="1">
        <text>ATP + protein L-histidine = ADP + protein N-phospho-L-histidine.</text>
        <dbReference type="EC" id="2.7.13.3"/>
    </reaction>
</comment>
<gene>
    <name evidence="16" type="ORF">AACT_0839</name>
</gene>
<dbReference type="PROSITE" id="PS50110">
    <property type="entry name" value="RESPONSE_REGULATORY"/>
    <property type="match status" value="1"/>
</dbReference>
<dbReference type="PANTHER" id="PTHR45339:SF1">
    <property type="entry name" value="HYBRID SIGNAL TRANSDUCTION HISTIDINE KINASE J"/>
    <property type="match status" value="1"/>
</dbReference>
<evidence type="ECO:0000256" key="12">
    <source>
        <dbReference type="SAM" id="Coils"/>
    </source>
</evidence>
<dbReference type="AlphaFoldDB" id="A0A6M8E9U1"/>
<name>A0A6M8E9U1_9BACT</name>
<dbReference type="EMBL" id="CP042652">
    <property type="protein sequence ID" value="QKE28033.1"/>
    <property type="molecule type" value="Genomic_DNA"/>
</dbReference>
<keyword evidence="12" id="KW-0175">Coiled coil</keyword>
<dbReference type="FunFam" id="3.30.565.10:FF:000010">
    <property type="entry name" value="Sensor histidine kinase RcsC"/>
    <property type="match status" value="1"/>
</dbReference>
<dbReference type="Gene3D" id="1.10.287.130">
    <property type="match status" value="1"/>
</dbReference>
<feature type="transmembrane region" description="Helical" evidence="13">
    <location>
        <begin position="6"/>
        <end position="28"/>
    </location>
</feature>
<dbReference type="KEGG" id="paco:AACT_0839"/>
<accession>A0A6M8E9U1</accession>
<evidence type="ECO:0000259" key="15">
    <source>
        <dbReference type="PROSITE" id="PS50110"/>
    </source>
</evidence>
<dbReference type="GO" id="GO:0005524">
    <property type="term" value="F:ATP binding"/>
    <property type="evidence" value="ECO:0007669"/>
    <property type="project" value="UniProtKB-KW"/>
</dbReference>
<evidence type="ECO:0000256" key="1">
    <source>
        <dbReference type="ARBA" id="ARBA00000085"/>
    </source>
</evidence>
<dbReference type="PANTHER" id="PTHR45339">
    <property type="entry name" value="HYBRID SIGNAL TRANSDUCTION HISTIDINE KINASE J"/>
    <property type="match status" value="1"/>
</dbReference>
<dbReference type="SMART" id="SM00448">
    <property type="entry name" value="REC"/>
    <property type="match status" value="1"/>
</dbReference>
<protein>
    <recommendedName>
        <fullName evidence="10">Sensory/regulatory protein RpfC</fullName>
        <ecNumber evidence="2">2.7.13.3</ecNumber>
    </recommendedName>
</protein>
<dbReference type="CDD" id="cd16922">
    <property type="entry name" value="HATPase_EvgS-ArcB-TorS-like"/>
    <property type="match status" value="1"/>
</dbReference>
<keyword evidence="4" id="KW-0808">Transferase</keyword>
<comment type="subunit">
    <text evidence="9">At low DSF concentrations, interacts with RpfF.</text>
</comment>
<dbReference type="PRINTS" id="PR00344">
    <property type="entry name" value="BCTRLSENSOR"/>
</dbReference>
<dbReference type="GO" id="GO:0000155">
    <property type="term" value="F:phosphorelay sensor kinase activity"/>
    <property type="evidence" value="ECO:0007669"/>
    <property type="project" value="InterPro"/>
</dbReference>
<evidence type="ECO:0000256" key="8">
    <source>
        <dbReference type="ARBA" id="ARBA00023012"/>
    </source>
</evidence>
<evidence type="ECO:0000256" key="6">
    <source>
        <dbReference type="ARBA" id="ARBA00022777"/>
    </source>
</evidence>
<evidence type="ECO:0000256" key="10">
    <source>
        <dbReference type="ARBA" id="ARBA00068150"/>
    </source>
</evidence>
<dbReference type="EC" id="2.7.13.3" evidence="2"/>
<dbReference type="PROSITE" id="PS50109">
    <property type="entry name" value="HIS_KIN"/>
    <property type="match status" value="1"/>
</dbReference>